<proteinExistence type="predicted"/>
<evidence type="ECO:0000313" key="2">
    <source>
        <dbReference type="Proteomes" id="UP001168098"/>
    </source>
</evidence>
<sequence length="147" mass="16623">MRFKGQKMVIRVFVTGEKKSRSKAMQTAVGVPGVESIALEGEDKNQIVVIGDSTVDSVNLTCLLRKKIGSAELLSVSPVDEKKQKENMTESGVLQPMVWPPYQAGVPQYYYSVVREDKNNYDTCSIMRDMKENYPADHRDMNLIFQK</sequence>
<organism evidence="1 2">
    <name type="scientific">Vitis rotundifolia</name>
    <name type="common">Muscadine grape</name>
    <dbReference type="NCBI Taxonomy" id="103349"/>
    <lineage>
        <taxon>Eukaryota</taxon>
        <taxon>Viridiplantae</taxon>
        <taxon>Streptophyta</taxon>
        <taxon>Embryophyta</taxon>
        <taxon>Tracheophyta</taxon>
        <taxon>Spermatophyta</taxon>
        <taxon>Magnoliopsida</taxon>
        <taxon>eudicotyledons</taxon>
        <taxon>Gunneridae</taxon>
        <taxon>Pentapetalae</taxon>
        <taxon>rosids</taxon>
        <taxon>Vitales</taxon>
        <taxon>Vitaceae</taxon>
        <taxon>Viteae</taxon>
        <taxon>Vitis</taxon>
    </lineage>
</organism>
<reference evidence="1 2" key="1">
    <citation type="journal article" date="2023" name="BMC Biotechnol.">
        <title>Vitis rotundifolia cv Carlos genome sequencing.</title>
        <authorList>
            <person name="Huff M."/>
            <person name="Hulse-Kemp A."/>
            <person name="Scheffler B."/>
            <person name="Youngblood R."/>
            <person name="Simpson S."/>
            <person name="Babiker E."/>
            <person name="Staton M."/>
        </authorList>
    </citation>
    <scope>NUCLEOTIDE SEQUENCE [LARGE SCALE GENOMIC DNA]</scope>
    <source>
        <tissue evidence="1">Leaf</tissue>
    </source>
</reference>
<dbReference type="InterPro" id="IPR044296">
    <property type="entry name" value="HIPP46"/>
</dbReference>
<evidence type="ECO:0000313" key="1">
    <source>
        <dbReference type="EMBL" id="KAJ9681560.1"/>
    </source>
</evidence>
<protein>
    <submittedName>
        <fullName evidence="1">Uncharacterized protein</fullName>
    </submittedName>
</protein>
<gene>
    <name evidence="1" type="ORF">PVL29_020432</name>
</gene>
<dbReference type="EMBL" id="JARBHA010000015">
    <property type="protein sequence ID" value="KAJ9681560.1"/>
    <property type="molecule type" value="Genomic_DNA"/>
</dbReference>
<dbReference type="AlphaFoldDB" id="A0AA38Z3H3"/>
<dbReference type="PANTHER" id="PTHR46371">
    <property type="entry name" value="OS04G0464100 PROTEIN"/>
    <property type="match status" value="1"/>
</dbReference>
<dbReference type="Gene3D" id="3.30.70.100">
    <property type="match status" value="1"/>
</dbReference>
<accession>A0AA38Z3H3</accession>
<dbReference type="Proteomes" id="UP001168098">
    <property type="component" value="Unassembled WGS sequence"/>
</dbReference>
<name>A0AA38Z3H3_VITRO</name>
<comment type="caution">
    <text evidence="1">The sequence shown here is derived from an EMBL/GenBank/DDBJ whole genome shotgun (WGS) entry which is preliminary data.</text>
</comment>
<keyword evidence="2" id="KW-1185">Reference proteome</keyword>